<reference evidence="2" key="1">
    <citation type="submission" date="2023-08" db="EMBL/GenBank/DDBJ databases">
        <title>Black Yeasts Isolated from many extreme environments.</title>
        <authorList>
            <person name="Coleine C."/>
            <person name="Stajich J.E."/>
            <person name="Selbmann L."/>
        </authorList>
    </citation>
    <scope>NUCLEOTIDE SEQUENCE</scope>
    <source>
        <strain evidence="2">CCFEE 5810</strain>
    </source>
</reference>
<name>A0AAN7VUA4_9PEZI</name>
<keyword evidence="1" id="KW-0812">Transmembrane</keyword>
<proteinExistence type="predicted"/>
<organism evidence="2 3">
    <name type="scientific">Elasticomyces elasticus</name>
    <dbReference type="NCBI Taxonomy" id="574655"/>
    <lineage>
        <taxon>Eukaryota</taxon>
        <taxon>Fungi</taxon>
        <taxon>Dikarya</taxon>
        <taxon>Ascomycota</taxon>
        <taxon>Pezizomycotina</taxon>
        <taxon>Dothideomycetes</taxon>
        <taxon>Dothideomycetidae</taxon>
        <taxon>Mycosphaerellales</taxon>
        <taxon>Teratosphaeriaceae</taxon>
        <taxon>Elasticomyces</taxon>
    </lineage>
</organism>
<accession>A0AAN7VUA4</accession>
<dbReference type="AlphaFoldDB" id="A0AAN7VUA4"/>
<dbReference type="EMBL" id="JAVRQU010000018">
    <property type="protein sequence ID" value="KAK5693115.1"/>
    <property type="molecule type" value="Genomic_DNA"/>
</dbReference>
<feature type="transmembrane region" description="Helical" evidence="1">
    <location>
        <begin position="53"/>
        <end position="72"/>
    </location>
</feature>
<comment type="caution">
    <text evidence="2">The sequence shown here is derived from an EMBL/GenBank/DDBJ whole genome shotgun (WGS) entry which is preliminary data.</text>
</comment>
<feature type="transmembrane region" description="Helical" evidence="1">
    <location>
        <begin position="155"/>
        <end position="176"/>
    </location>
</feature>
<evidence type="ECO:0000313" key="2">
    <source>
        <dbReference type="EMBL" id="KAK5693115.1"/>
    </source>
</evidence>
<sequence length="205" mass="22500">MKPTILFTLHALNAVVGSLCIAILGLATHSIILNDQVEPLESLDVQGTAMGMLMWPGAGGVVDCLLFLLVLVAGEGRRFKTLRARQVHDHGFLFVGCFITFRPLVVLIYEFVTYNQATKYVPGGNETGTFTTETWACGAGSETATLCHELRTARWLLVPVLVLASMLTGTAIWVWLHRREEREKAFGHEDSIRSAEPSVEAKSTV</sequence>
<evidence type="ECO:0000256" key="1">
    <source>
        <dbReference type="SAM" id="Phobius"/>
    </source>
</evidence>
<evidence type="ECO:0000313" key="3">
    <source>
        <dbReference type="Proteomes" id="UP001310594"/>
    </source>
</evidence>
<feature type="transmembrane region" description="Helical" evidence="1">
    <location>
        <begin position="92"/>
        <end position="112"/>
    </location>
</feature>
<gene>
    <name evidence="2" type="ORF">LTR97_010591</name>
</gene>
<protein>
    <submittedName>
        <fullName evidence="2">Uncharacterized protein</fullName>
    </submittedName>
</protein>
<keyword evidence="1" id="KW-0472">Membrane</keyword>
<dbReference type="Proteomes" id="UP001310594">
    <property type="component" value="Unassembled WGS sequence"/>
</dbReference>
<feature type="transmembrane region" description="Helical" evidence="1">
    <location>
        <begin position="12"/>
        <end position="33"/>
    </location>
</feature>
<keyword evidence="1" id="KW-1133">Transmembrane helix</keyword>